<dbReference type="AlphaFoldDB" id="A0A2I2GDZ5"/>
<proteinExistence type="predicted"/>
<evidence type="ECO:0000256" key="1">
    <source>
        <dbReference type="SAM" id="MobiDB-lite"/>
    </source>
</evidence>
<feature type="region of interest" description="Disordered" evidence="1">
    <location>
        <begin position="62"/>
        <end position="97"/>
    </location>
</feature>
<organism evidence="2 3">
    <name type="scientific">Aspergillus steynii IBT 23096</name>
    <dbReference type="NCBI Taxonomy" id="1392250"/>
    <lineage>
        <taxon>Eukaryota</taxon>
        <taxon>Fungi</taxon>
        <taxon>Dikarya</taxon>
        <taxon>Ascomycota</taxon>
        <taxon>Pezizomycotina</taxon>
        <taxon>Eurotiomycetes</taxon>
        <taxon>Eurotiomycetidae</taxon>
        <taxon>Eurotiales</taxon>
        <taxon>Aspergillaceae</taxon>
        <taxon>Aspergillus</taxon>
        <taxon>Aspergillus subgen. Circumdati</taxon>
    </lineage>
</organism>
<protein>
    <submittedName>
        <fullName evidence="2">Uncharacterized protein</fullName>
    </submittedName>
</protein>
<sequence>MECFRQIVRLVKSPFQRDSQQQHKVLEIGPPTNFRKEELPAFFSDDDALTLHSNGSANEKEAVITSMERQPSTRDKIKNHVRRLSVKTHRPLPEHEE</sequence>
<dbReference type="GeneID" id="36550255"/>
<name>A0A2I2GDZ5_9EURO</name>
<dbReference type="OrthoDB" id="4154127at2759"/>
<comment type="caution">
    <text evidence="2">The sequence shown here is derived from an EMBL/GenBank/DDBJ whole genome shotgun (WGS) entry which is preliminary data.</text>
</comment>
<dbReference type="Proteomes" id="UP000234275">
    <property type="component" value="Unassembled WGS sequence"/>
</dbReference>
<feature type="compositionally biased region" description="Basic residues" evidence="1">
    <location>
        <begin position="79"/>
        <end position="90"/>
    </location>
</feature>
<dbReference type="RefSeq" id="XP_024706382.1">
    <property type="nucleotide sequence ID" value="XM_024842558.1"/>
</dbReference>
<gene>
    <name evidence="2" type="ORF">P170DRAFT_159471</name>
</gene>
<dbReference type="VEuPathDB" id="FungiDB:P170DRAFT_159471"/>
<evidence type="ECO:0000313" key="3">
    <source>
        <dbReference type="Proteomes" id="UP000234275"/>
    </source>
</evidence>
<reference evidence="2 3" key="1">
    <citation type="submission" date="2016-12" db="EMBL/GenBank/DDBJ databases">
        <title>The genomes of Aspergillus section Nigri reveals drivers in fungal speciation.</title>
        <authorList>
            <consortium name="DOE Joint Genome Institute"/>
            <person name="Vesth T.C."/>
            <person name="Nybo J."/>
            <person name="Theobald S."/>
            <person name="Brandl J."/>
            <person name="Frisvad J.C."/>
            <person name="Nielsen K.F."/>
            <person name="Lyhne E.K."/>
            <person name="Kogle M.E."/>
            <person name="Kuo A."/>
            <person name="Riley R."/>
            <person name="Clum A."/>
            <person name="Nolan M."/>
            <person name="Lipzen A."/>
            <person name="Salamov A."/>
            <person name="Henrissat B."/>
            <person name="Wiebenga A."/>
            <person name="De Vries R.P."/>
            <person name="Grigoriev I.V."/>
            <person name="Mortensen U.H."/>
            <person name="Andersen M.R."/>
            <person name="Baker S.E."/>
        </authorList>
    </citation>
    <scope>NUCLEOTIDE SEQUENCE [LARGE SCALE GENOMIC DNA]</scope>
    <source>
        <strain evidence="2 3">IBT 23096</strain>
    </source>
</reference>
<accession>A0A2I2GDZ5</accession>
<evidence type="ECO:0000313" key="2">
    <source>
        <dbReference type="EMBL" id="PLB51080.1"/>
    </source>
</evidence>
<keyword evidence="3" id="KW-1185">Reference proteome</keyword>
<dbReference type="EMBL" id="MSFO01000003">
    <property type="protein sequence ID" value="PLB51080.1"/>
    <property type="molecule type" value="Genomic_DNA"/>
</dbReference>